<keyword evidence="6" id="KW-1133">Transmembrane helix</keyword>
<sequence>MFSMTNGWDGSGVLPAVELALEQINDRTDLLAGYNLKLLWNDSQCVAGKAPRILFDHILNEPTKLIILGAACSPNTQAVAVAAHYWNLLTVSYSSTSSALSNRVKYPYFYRTVPLENTIHNPPKVWFMKTYGWKKVAIIYENDEVFQKVRDSRTSAEDLMSRIAEINGTVVTEIVDNEAKNQVENLKVRIFKPQAYVRKQRSSSKYDITFSQAYRVGLYGPGVFWTTPGWYEAQWWRIGDGKMACNVEELTEVVERSLIIGTDVAPISSLNKLTVAGITPSEFSAILKNRIATWPRYRNVTHNNYMAYAFDAMWAIGLMLNKTSARLEERAFSGSGKKLENFTYNDSDLGKMFFKEMAETNFFGASVSAAVYD</sequence>
<gene>
    <name evidence="18" type="ORF">HOLleu_07128</name>
</gene>
<dbReference type="AlphaFoldDB" id="A0A9Q1CGN3"/>
<name>A0A9Q1CGN3_HOLLE</name>
<dbReference type="Pfam" id="PF01094">
    <property type="entry name" value="ANF_receptor"/>
    <property type="match status" value="1"/>
</dbReference>
<evidence type="ECO:0000256" key="15">
    <source>
        <dbReference type="ARBA" id="ARBA00023257"/>
    </source>
</evidence>
<feature type="domain" description="Receptor ligand binding region" evidence="17">
    <location>
        <begin position="13"/>
        <end position="365"/>
    </location>
</feature>
<keyword evidence="13" id="KW-0325">Glycoprotein</keyword>
<dbReference type="InterPro" id="IPR001828">
    <property type="entry name" value="ANF_lig-bd_rcpt"/>
</dbReference>
<evidence type="ECO:0000256" key="5">
    <source>
        <dbReference type="ARBA" id="ARBA00022729"/>
    </source>
</evidence>
<evidence type="ECO:0000256" key="3">
    <source>
        <dbReference type="ARBA" id="ARBA00022553"/>
    </source>
</evidence>
<keyword evidence="14" id="KW-0807">Transducer</keyword>
<keyword evidence="4" id="KW-0812">Transmembrane</keyword>
<dbReference type="Gene3D" id="3.40.50.2300">
    <property type="match status" value="2"/>
</dbReference>
<evidence type="ECO:0000256" key="4">
    <source>
        <dbReference type="ARBA" id="ARBA00022692"/>
    </source>
</evidence>
<keyword evidence="3" id="KW-0597">Phosphoprotein</keyword>
<evidence type="ECO:0000313" key="19">
    <source>
        <dbReference type="Proteomes" id="UP001152320"/>
    </source>
</evidence>
<dbReference type="GO" id="GO:0045211">
    <property type="term" value="C:postsynaptic membrane"/>
    <property type="evidence" value="ECO:0007669"/>
    <property type="project" value="UniProtKB-SubCell"/>
</dbReference>
<dbReference type="FunFam" id="3.40.50.2300:FF:000072">
    <property type="entry name" value="Gamma-aminobutyric acid type B receptor subunit 2"/>
    <property type="match status" value="1"/>
</dbReference>
<evidence type="ECO:0000256" key="9">
    <source>
        <dbReference type="ARBA" id="ARBA00023054"/>
    </source>
</evidence>
<evidence type="ECO:0000256" key="10">
    <source>
        <dbReference type="ARBA" id="ARBA00023136"/>
    </source>
</evidence>
<evidence type="ECO:0000256" key="12">
    <source>
        <dbReference type="ARBA" id="ARBA00023170"/>
    </source>
</evidence>
<keyword evidence="9" id="KW-0175">Coiled coil</keyword>
<proteinExistence type="inferred from homology"/>
<evidence type="ECO:0000256" key="2">
    <source>
        <dbReference type="ARBA" id="ARBA00022475"/>
    </source>
</evidence>
<keyword evidence="5" id="KW-0732">Signal</keyword>
<evidence type="ECO:0000256" key="1">
    <source>
        <dbReference type="ARBA" id="ARBA00008991"/>
    </source>
</evidence>
<accession>A0A9Q1CGN3</accession>
<dbReference type="SUPFAM" id="SSF53822">
    <property type="entry name" value="Periplasmic binding protein-like I"/>
    <property type="match status" value="1"/>
</dbReference>
<dbReference type="InterPro" id="IPR002455">
    <property type="entry name" value="GPCR3_GABA-B"/>
</dbReference>
<keyword evidence="11" id="KW-1015">Disulfide bond</keyword>
<evidence type="ECO:0000256" key="7">
    <source>
        <dbReference type="ARBA" id="ARBA00023018"/>
    </source>
</evidence>
<dbReference type="GO" id="GO:0004965">
    <property type="term" value="F:G protein-coupled GABA receptor activity"/>
    <property type="evidence" value="ECO:0007669"/>
    <property type="project" value="InterPro"/>
</dbReference>
<evidence type="ECO:0000256" key="14">
    <source>
        <dbReference type="ARBA" id="ARBA00023224"/>
    </source>
</evidence>
<dbReference type="GO" id="GO:0038039">
    <property type="term" value="C:G protein-coupled receptor heterodimeric complex"/>
    <property type="evidence" value="ECO:0007669"/>
    <property type="project" value="TreeGrafter"/>
</dbReference>
<dbReference type="OrthoDB" id="17569at2759"/>
<organism evidence="18 19">
    <name type="scientific">Holothuria leucospilota</name>
    <name type="common">Black long sea cucumber</name>
    <name type="synonym">Mertensiothuria leucospilota</name>
    <dbReference type="NCBI Taxonomy" id="206669"/>
    <lineage>
        <taxon>Eukaryota</taxon>
        <taxon>Metazoa</taxon>
        <taxon>Echinodermata</taxon>
        <taxon>Eleutherozoa</taxon>
        <taxon>Echinozoa</taxon>
        <taxon>Holothuroidea</taxon>
        <taxon>Aspidochirotacea</taxon>
        <taxon>Aspidochirotida</taxon>
        <taxon>Holothuriidae</taxon>
        <taxon>Holothuria</taxon>
    </lineage>
</organism>
<evidence type="ECO:0000256" key="6">
    <source>
        <dbReference type="ARBA" id="ARBA00022989"/>
    </source>
</evidence>
<keyword evidence="12 18" id="KW-0675">Receptor</keyword>
<dbReference type="InterPro" id="IPR028082">
    <property type="entry name" value="Peripla_BP_I"/>
</dbReference>
<evidence type="ECO:0000256" key="16">
    <source>
        <dbReference type="ARBA" id="ARBA00034104"/>
    </source>
</evidence>
<evidence type="ECO:0000259" key="17">
    <source>
        <dbReference type="Pfam" id="PF01094"/>
    </source>
</evidence>
<comment type="subcellular location">
    <subcellularLocation>
        <location evidence="16">Postsynaptic cell membrane</location>
        <topology evidence="16">Multi-pass membrane protein</topology>
    </subcellularLocation>
</comment>
<dbReference type="Proteomes" id="UP001152320">
    <property type="component" value="Chromosome 3"/>
</dbReference>
<dbReference type="CDD" id="cd06366">
    <property type="entry name" value="PBP1_GABAb_receptor"/>
    <property type="match status" value="1"/>
</dbReference>
<comment type="caution">
    <text evidence="18">The sequence shown here is derived from an EMBL/GenBank/DDBJ whole genome shotgun (WGS) entry which is preliminary data.</text>
</comment>
<keyword evidence="8" id="KW-0297">G-protein coupled receptor</keyword>
<evidence type="ECO:0000256" key="11">
    <source>
        <dbReference type="ARBA" id="ARBA00023157"/>
    </source>
</evidence>
<comment type="similarity">
    <text evidence="1">Belongs to the G-protein coupled receptor 3 family. GABA-B receptor subfamily.</text>
</comment>
<keyword evidence="15" id="KW-0628">Postsynaptic cell membrane</keyword>
<reference evidence="18" key="1">
    <citation type="submission" date="2021-10" db="EMBL/GenBank/DDBJ databases">
        <title>Tropical sea cucumber genome reveals ecological adaptation and Cuvierian tubules defense mechanism.</title>
        <authorList>
            <person name="Chen T."/>
        </authorList>
    </citation>
    <scope>NUCLEOTIDE SEQUENCE</scope>
    <source>
        <strain evidence="18">Nanhai2018</strain>
        <tissue evidence="18">Muscle</tissue>
    </source>
</reference>
<keyword evidence="19" id="KW-1185">Reference proteome</keyword>
<evidence type="ECO:0000256" key="8">
    <source>
        <dbReference type="ARBA" id="ARBA00023040"/>
    </source>
</evidence>
<evidence type="ECO:0000313" key="18">
    <source>
        <dbReference type="EMBL" id="KAJ8044393.1"/>
    </source>
</evidence>
<keyword evidence="2" id="KW-1003">Cell membrane</keyword>
<keyword evidence="10" id="KW-0472">Membrane</keyword>
<protein>
    <submittedName>
        <fullName evidence="18">Gamma-aminobutyric acid type B receptor subunit 1</fullName>
    </submittedName>
</protein>
<dbReference type="PRINTS" id="PR01177">
    <property type="entry name" value="GABAB1RECPTR"/>
</dbReference>
<dbReference type="GO" id="GO:0007214">
    <property type="term" value="P:gamma-aminobutyric acid signaling pathway"/>
    <property type="evidence" value="ECO:0007669"/>
    <property type="project" value="TreeGrafter"/>
</dbReference>
<dbReference type="PRINTS" id="PR01176">
    <property type="entry name" value="GABABRECEPTR"/>
</dbReference>
<dbReference type="PANTHER" id="PTHR10519:SF20">
    <property type="entry name" value="G-PROTEIN COUPLED RECEPTOR 156-RELATED"/>
    <property type="match status" value="1"/>
</dbReference>
<dbReference type="PANTHER" id="PTHR10519">
    <property type="entry name" value="GABA-B RECEPTOR"/>
    <property type="match status" value="1"/>
</dbReference>
<dbReference type="EMBL" id="JAIZAY010000003">
    <property type="protein sequence ID" value="KAJ8044393.1"/>
    <property type="molecule type" value="Genomic_DNA"/>
</dbReference>
<keyword evidence="7" id="KW-0770">Synapse</keyword>
<evidence type="ECO:0000256" key="13">
    <source>
        <dbReference type="ARBA" id="ARBA00023180"/>
    </source>
</evidence>